<proteinExistence type="predicted"/>
<dbReference type="Proteomes" id="UP000236527">
    <property type="component" value="Unassembled WGS sequence"/>
</dbReference>
<comment type="caution">
    <text evidence="2">The sequence shown here is derived from an EMBL/GenBank/DDBJ whole genome shotgun (WGS) entry which is preliminary data.</text>
</comment>
<feature type="region of interest" description="Disordered" evidence="1">
    <location>
        <begin position="28"/>
        <end position="58"/>
    </location>
</feature>
<evidence type="ECO:0000313" key="2">
    <source>
        <dbReference type="EMBL" id="GBE90995.1"/>
    </source>
</evidence>
<dbReference type="EMBL" id="BDGE01000012">
    <property type="protein sequence ID" value="GBE90995.1"/>
    <property type="molecule type" value="Genomic_DNA"/>
</dbReference>
<reference evidence="3" key="1">
    <citation type="journal article" date="2018" name="Genome Announc.">
        <title>Draft Genome Sequence of the Nitrogen-Fixing and Hormogonia-Inducing Cyanobacterium Nostoc cycadae Strain WK-1, Isolated from the Coralloid Roots of Cycas revoluta.</title>
        <authorList>
            <person name="Kanesaki Y."/>
            <person name="Hirose M."/>
            <person name="Hirose Y."/>
            <person name="Fujisawa T."/>
            <person name="Nakamura Y."/>
            <person name="Watanabe S."/>
            <person name="Matsunaga S."/>
            <person name="Uchida H."/>
            <person name="Murakami A."/>
        </authorList>
    </citation>
    <scope>NUCLEOTIDE SEQUENCE [LARGE SCALE GENOMIC DNA]</scope>
    <source>
        <strain evidence="3">WK-1</strain>
    </source>
</reference>
<organism evidence="2 3">
    <name type="scientific">Nostoc cycadae WK-1</name>
    <dbReference type="NCBI Taxonomy" id="1861711"/>
    <lineage>
        <taxon>Bacteria</taxon>
        <taxon>Bacillati</taxon>
        <taxon>Cyanobacteriota</taxon>
        <taxon>Cyanophyceae</taxon>
        <taxon>Nostocales</taxon>
        <taxon>Nostocaceae</taxon>
        <taxon>Nostoc</taxon>
    </lineage>
</organism>
<protein>
    <submittedName>
        <fullName evidence="2">ATPase involved in DNA repair</fullName>
    </submittedName>
</protein>
<sequence length="236" mass="27370">MAFTERYGKRRIPLPGRQQQLIILRAQTFSQQQPPETSVDIEQASEGSSGDGDGSWEEPAVHQLRSTMATQPEPEPEEDTLRSVVITELMSYLEQKQQSDCADYFSLRLKDLSTQEIETILNLTPRQRDYLQQRFKYHLIRFALLHRWELVHEWLEASLQTNLGLTPQQWEAYTSQLDEKQRSLLDLKQQGQPDEKIAKTLGLSMAQLQKRWFKILEQAWEIRNSLVSGSGASTHE</sequence>
<gene>
    <name evidence="2" type="ORF">NCWK1_0716</name>
</gene>
<name>A0A2H6LCN6_9NOSO</name>
<accession>A0A2H6LCN6</accession>
<keyword evidence="3" id="KW-1185">Reference proteome</keyword>
<evidence type="ECO:0000256" key="1">
    <source>
        <dbReference type="SAM" id="MobiDB-lite"/>
    </source>
</evidence>
<evidence type="ECO:0000313" key="3">
    <source>
        <dbReference type="Proteomes" id="UP000236527"/>
    </source>
</evidence>
<dbReference type="AlphaFoldDB" id="A0A2H6LCN6"/>